<feature type="region of interest" description="Disordered" evidence="1">
    <location>
        <begin position="40"/>
        <end position="73"/>
    </location>
</feature>
<feature type="compositionally biased region" description="Basic residues" evidence="1">
    <location>
        <begin position="40"/>
        <end position="50"/>
    </location>
</feature>
<dbReference type="Proteomes" id="UP001632038">
    <property type="component" value="Unassembled WGS sequence"/>
</dbReference>
<evidence type="ECO:0000313" key="3">
    <source>
        <dbReference type="Proteomes" id="UP001632038"/>
    </source>
</evidence>
<sequence>MTSLSNSAKGHSTVEAEGDRAIWSRAMGRRSIWSRAMWRRSTAKGQRSGHRCGEIGPSGQGRWGGDQQRRGSDRAIAVVRQQRWGGDPGLRAALEAARLVKGGGSGPIGG</sequence>
<evidence type="ECO:0000256" key="1">
    <source>
        <dbReference type="SAM" id="MobiDB-lite"/>
    </source>
</evidence>
<feature type="compositionally biased region" description="Polar residues" evidence="1">
    <location>
        <begin position="1"/>
        <end position="10"/>
    </location>
</feature>
<proteinExistence type="predicted"/>
<gene>
    <name evidence="2" type="ORF">CASFOL_033316</name>
</gene>
<protein>
    <submittedName>
        <fullName evidence="2">Uncharacterized protein</fullName>
    </submittedName>
</protein>
<dbReference type="AlphaFoldDB" id="A0ABD3BYW8"/>
<comment type="caution">
    <text evidence="2">The sequence shown here is derived from an EMBL/GenBank/DDBJ whole genome shotgun (WGS) entry which is preliminary data.</text>
</comment>
<reference evidence="3" key="1">
    <citation type="journal article" date="2024" name="IScience">
        <title>Strigolactones Initiate the Formation of Haustorium-like Structures in Castilleja.</title>
        <authorList>
            <person name="Buerger M."/>
            <person name="Peterson D."/>
            <person name="Chory J."/>
        </authorList>
    </citation>
    <scope>NUCLEOTIDE SEQUENCE [LARGE SCALE GENOMIC DNA]</scope>
</reference>
<name>A0ABD3BYW8_9LAMI</name>
<feature type="region of interest" description="Disordered" evidence="1">
    <location>
        <begin position="1"/>
        <end position="21"/>
    </location>
</feature>
<dbReference type="EMBL" id="JAVIJP010000058">
    <property type="protein sequence ID" value="KAL3622708.1"/>
    <property type="molecule type" value="Genomic_DNA"/>
</dbReference>
<accession>A0ABD3BYW8</accession>
<evidence type="ECO:0000313" key="2">
    <source>
        <dbReference type="EMBL" id="KAL3622708.1"/>
    </source>
</evidence>
<keyword evidence="3" id="KW-1185">Reference proteome</keyword>
<organism evidence="2 3">
    <name type="scientific">Castilleja foliolosa</name>
    <dbReference type="NCBI Taxonomy" id="1961234"/>
    <lineage>
        <taxon>Eukaryota</taxon>
        <taxon>Viridiplantae</taxon>
        <taxon>Streptophyta</taxon>
        <taxon>Embryophyta</taxon>
        <taxon>Tracheophyta</taxon>
        <taxon>Spermatophyta</taxon>
        <taxon>Magnoliopsida</taxon>
        <taxon>eudicotyledons</taxon>
        <taxon>Gunneridae</taxon>
        <taxon>Pentapetalae</taxon>
        <taxon>asterids</taxon>
        <taxon>lamiids</taxon>
        <taxon>Lamiales</taxon>
        <taxon>Orobanchaceae</taxon>
        <taxon>Pedicularideae</taxon>
        <taxon>Castillejinae</taxon>
        <taxon>Castilleja</taxon>
    </lineage>
</organism>
<feature type="compositionally biased region" description="Basic and acidic residues" evidence="1">
    <location>
        <begin position="12"/>
        <end position="21"/>
    </location>
</feature>